<dbReference type="PROSITE" id="PS01124">
    <property type="entry name" value="HTH_ARAC_FAMILY_2"/>
    <property type="match status" value="1"/>
</dbReference>
<feature type="domain" description="HTH araC/xylS-type" evidence="6">
    <location>
        <begin position="212"/>
        <end position="310"/>
    </location>
</feature>
<dbReference type="InterPro" id="IPR020449">
    <property type="entry name" value="Tscrpt_reg_AraC-type_HTH"/>
</dbReference>
<comment type="caution">
    <text evidence="7">The sequence shown here is derived from an EMBL/GenBank/DDBJ whole genome shotgun (WGS) entry which is preliminary data.</text>
</comment>
<dbReference type="PROSITE" id="PS00041">
    <property type="entry name" value="HTH_ARAC_FAMILY_1"/>
    <property type="match status" value="1"/>
</dbReference>
<name>A0ABU9YEM8_9PROT</name>
<organism evidence="7 8">
    <name type="scientific">Tistrella arctica</name>
    <dbReference type="NCBI Taxonomy" id="3133430"/>
    <lineage>
        <taxon>Bacteria</taxon>
        <taxon>Pseudomonadati</taxon>
        <taxon>Pseudomonadota</taxon>
        <taxon>Alphaproteobacteria</taxon>
        <taxon>Geminicoccales</taxon>
        <taxon>Geminicoccaceae</taxon>
        <taxon>Tistrella</taxon>
    </lineage>
</organism>
<keyword evidence="1" id="KW-0805">Transcription regulation</keyword>
<keyword evidence="4" id="KW-0804">Transcription</keyword>
<evidence type="ECO:0000256" key="1">
    <source>
        <dbReference type="ARBA" id="ARBA00023015"/>
    </source>
</evidence>
<dbReference type="Pfam" id="PF02311">
    <property type="entry name" value="AraC_binding"/>
    <property type="match status" value="1"/>
</dbReference>
<keyword evidence="3" id="KW-0010">Activator</keyword>
<dbReference type="InterPro" id="IPR003313">
    <property type="entry name" value="AraC-bd"/>
</dbReference>
<feature type="region of interest" description="Disordered" evidence="5">
    <location>
        <begin position="304"/>
        <end position="340"/>
    </location>
</feature>
<gene>
    <name evidence="7" type="ORF">WG926_02925</name>
</gene>
<dbReference type="InterPro" id="IPR018062">
    <property type="entry name" value="HTH_AraC-typ_CS"/>
</dbReference>
<dbReference type="Pfam" id="PF12833">
    <property type="entry name" value="HTH_18"/>
    <property type="match status" value="1"/>
</dbReference>
<dbReference type="EMBL" id="JBBKTW010000001">
    <property type="protein sequence ID" value="MEN2987240.1"/>
    <property type="molecule type" value="Genomic_DNA"/>
</dbReference>
<dbReference type="Proteomes" id="UP001413721">
    <property type="component" value="Unassembled WGS sequence"/>
</dbReference>
<sequence length="340" mass="37115">MPVDDMPTGAGTPERTSPLGLERHIAGSRLISGDGPAWKDVFIQVFARNRVQHPFLVPAVAEPLLVWVMSGRAVVEERDIGGDWQASHAQLGDFFLTRSPAPYEMRWQAEADQSFQVMHLYVSVPLFEKVAREMPGGAGGVITLKDVSGGRDPTISHILSLLHRELIADNAGGSRLFVDGLAQSLTVHLLRHYAAVDTSARPRNALPGAKLRRAIAAMAGRLDRPFDLASLAHEVGMSAFHFSRLFKAATGFPPSRYFIRQRVARAQRLLQETDISIIEIGMTVGYSSPSHFAQVFRRETGLSPSAYRQADATRSPFPSSIAQDPDSVSNPPRDGKVGTS</sequence>
<dbReference type="Gene3D" id="1.10.10.60">
    <property type="entry name" value="Homeodomain-like"/>
    <property type="match status" value="2"/>
</dbReference>
<accession>A0ABU9YEM8</accession>
<reference evidence="7 8" key="1">
    <citation type="submission" date="2024-03" db="EMBL/GenBank/DDBJ databases">
        <title>High-quality draft genome sequencing of Tistrella sp. BH-R2-4.</title>
        <authorList>
            <person name="Dong C."/>
        </authorList>
    </citation>
    <scope>NUCLEOTIDE SEQUENCE [LARGE SCALE GENOMIC DNA]</scope>
    <source>
        <strain evidence="7 8">BH-R2-4</strain>
    </source>
</reference>
<feature type="compositionally biased region" description="Polar residues" evidence="5">
    <location>
        <begin position="316"/>
        <end position="330"/>
    </location>
</feature>
<evidence type="ECO:0000313" key="8">
    <source>
        <dbReference type="Proteomes" id="UP001413721"/>
    </source>
</evidence>
<dbReference type="SMART" id="SM00342">
    <property type="entry name" value="HTH_ARAC"/>
    <property type="match status" value="1"/>
</dbReference>
<keyword evidence="8" id="KW-1185">Reference proteome</keyword>
<keyword evidence="2" id="KW-0238">DNA-binding</keyword>
<evidence type="ECO:0000313" key="7">
    <source>
        <dbReference type="EMBL" id="MEN2987240.1"/>
    </source>
</evidence>
<evidence type="ECO:0000259" key="6">
    <source>
        <dbReference type="PROSITE" id="PS01124"/>
    </source>
</evidence>
<proteinExistence type="predicted"/>
<evidence type="ECO:0000256" key="5">
    <source>
        <dbReference type="SAM" id="MobiDB-lite"/>
    </source>
</evidence>
<evidence type="ECO:0000256" key="4">
    <source>
        <dbReference type="ARBA" id="ARBA00023163"/>
    </source>
</evidence>
<dbReference type="InterPro" id="IPR009057">
    <property type="entry name" value="Homeodomain-like_sf"/>
</dbReference>
<evidence type="ECO:0000256" key="3">
    <source>
        <dbReference type="ARBA" id="ARBA00023159"/>
    </source>
</evidence>
<dbReference type="InterPro" id="IPR050204">
    <property type="entry name" value="AraC_XylS_family_regulators"/>
</dbReference>
<dbReference type="RefSeq" id="WP_345931526.1">
    <property type="nucleotide sequence ID" value="NZ_JBBKTV010000001.1"/>
</dbReference>
<dbReference type="InterPro" id="IPR018060">
    <property type="entry name" value="HTH_AraC"/>
</dbReference>
<evidence type="ECO:0000256" key="2">
    <source>
        <dbReference type="ARBA" id="ARBA00023125"/>
    </source>
</evidence>
<dbReference type="PANTHER" id="PTHR46796:SF6">
    <property type="entry name" value="ARAC SUBFAMILY"/>
    <property type="match status" value="1"/>
</dbReference>
<protein>
    <submittedName>
        <fullName evidence="7">AraC family transcriptional regulator</fullName>
    </submittedName>
</protein>
<dbReference type="SUPFAM" id="SSF46689">
    <property type="entry name" value="Homeodomain-like"/>
    <property type="match status" value="2"/>
</dbReference>
<dbReference type="PRINTS" id="PR00032">
    <property type="entry name" value="HTHARAC"/>
</dbReference>
<dbReference type="PANTHER" id="PTHR46796">
    <property type="entry name" value="HTH-TYPE TRANSCRIPTIONAL ACTIVATOR RHAS-RELATED"/>
    <property type="match status" value="1"/>
</dbReference>